<gene>
    <name evidence="1" type="ORF">H1R20_g6742</name>
</gene>
<feature type="non-terminal residue" evidence="1">
    <location>
        <position position="1"/>
    </location>
</feature>
<evidence type="ECO:0000313" key="2">
    <source>
        <dbReference type="Proteomes" id="UP001140091"/>
    </source>
</evidence>
<organism evidence="1 2">
    <name type="scientific">Candolleomyces eurysporus</name>
    <dbReference type="NCBI Taxonomy" id="2828524"/>
    <lineage>
        <taxon>Eukaryota</taxon>
        <taxon>Fungi</taxon>
        <taxon>Dikarya</taxon>
        <taxon>Basidiomycota</taxon>
        <taxon>Agaricomycotina</taxon>
        <taxon>Agaricomycetes</taxon>
        <taxon>Agaricomycetidae</taxon>
        <taxon>Agaricales</taxon>
        <taxon>Agaricineae</taxon>
        <taxon>Psathyrellaceae</taxon>
        <taxon>Candolleomyces</taxon>
    </lineage>
</organism>
<reference evidence="1" key="1">
    <citation type="submission" date="2022-06" db="EMBL/GenBank/DDBJ databases">
        <title>Genome Sequence of Candolleomyces eurysporus.</title>
        <authorList>
            <person name="Buettner E."/>
        </authorList>
    </citation>
    <scope>NUCLEOTIDE SEQUENCE</scope>
    <source>
        <strain evidence="1">VTCC 930004</strain>
    </source>
</reference>
<dbReference type="AlphaFoldDB" id="A0A9W8JGE7"/>
<dbReference type="Proteomes" id="UP001140091">
    <property type="component" value="Unassembled WGS sequence"/>
</dbReference>
<dbReference type="EMBL" id="JANBPK010000845">
    <property type="protein sequence ID" value="KAJ2930355.1"/>
    <property type="molecule type" value="Genomic_DNA"/>
</dbReference>
<protein>
    <submittedName>
        <fullName evidence="1">Uncharacterized protein</fullName>
    </submittedName>
</protein>
<keyword evidence="2" id="KW-1185">Reference proteome</keyword>
<proteinExistence type="predicted"/>
<sequence length="368" mass="41287">MGSTQEIVLTILQHHIVDLKKLGKQLADVMGPEYIYVSTTSDQERGAFRFTRSGGSEDAAECDASILEGITFESTTPLAPREMGKAGEVSFKVSNKLMVNGRAGIDGFETRASFTMTREKINFTNIRFMGPRNQVYTPQHSYVLVGNDSADCRPTRPDSQALVTDQMNESETQNRSKQTEWLAGAGVNIPRGARLQLRYRNQEEEEEGRTETNTKNRLEIYHDTTEDGMPKIIYARKFHRDENRASWEINKEKLPAVEFTPLVDSRPDVVRIRLFCLWSLTKEAQEPQAKGWVKRLIRTAEAWWSKGKNTANSAPSQLLFTNLAHAVELEVPGDFSLVVPERNATSTGTALNCTITPLPSSVGRNDET</sequence>
<accession>A0A9W8JGE7</accession>
<comment type="caution">
    <text evidence="1">The sequence shown here is derived from an EMBL/GenBank/DDBJ whole genome shotgun (WGS) entry which is preliminary data.</text>
</comment>
<evidence type="ECO:0000313" key="1">
    <source>
        <dbReference type="EMBL" id="KAJ2930355.1"/>
    </source>
</evidence>
<name>A0A9W8JGE7_9AGAR</name>